<dbReference type="InterPro" id="IPR027417">
    <property type="entry name" value="P-loop_NTPase"/>
</dbReference>
<evidence type="ECO:0000256" key="4">
    <source>
        <dbReference type="ARBA" id="ARBA00066388"/>
    </source>
</evidence>
<dbReference type="Proteomes" id="UP000282654">
    <property type="component" value="Unassembled WGS sequence"/>
</dbReference>
<accession>A0A3N5BZW9</accession>
<sequence length="246" mass="27421">MLKVENLTVRCGAFTLKEITFQVARGEFFVLLGPTGAGKTVLLETIAGLHFPTRGRVFLSGRDVTLLPPERREIAIVYQDYALFPHLKVSENITYALRFRRQSERKGQDWREVVDLLGIGHLLARYPGSLSGGEKQRVALARALAAQPQMLLLDEPLSALDPATRRETERELKKLHLALGLTTVMVTHNFEEVFALADRVAVILDGALAQVGTPQEVFRSPKSREVARFVGTENFYQPPAFARPDG</sequence>
<dbReference type="RefSeq" id="WP_123926856.1">
    <property type="nucleotide sequence ID" value="NZ_RKRE01000001.1"/>
</dbReference>
<dbReference type="AlphaFoldDB" id="A0A3N5BZW9"/>
<dbReference type="GO" id="GO:0016887">
    <property type="term" value="F:ATP hydrolysis activity"/>
    <property type="evidence" value="ECO:0007669"/>
    <property type="project" value="InterPro"/>
</dbReference>
<evidence type="ECO:0000256" key="3">
    <source>
        <dbReference type="ARBA" id="ARBA00022840"/>
    </source>
</evidence>
<name>A0A3N5BZW9_9THEO</name>
<dbReference type="InterPro" id="IPR003439">
    <property type="entry name" value="ABC_transporter-like_ATP-bd"/>
</dbReference>
<protein>
    <recommendedName>
        <fullName evidence="4">ABC-type quaternary amine transporter</fullName>
        <ecNumber evidence="4">7.6.2.9</ecNumber>
    </recommendedName>
</protein>
<dbReference type="PANTHER" id="PTHR42781">
    <property type="entry name" value="SPERMIDINE/PUTRESCINE IMPORT ATP-BINDING PROTEIN POTA"/>
    <property type="match status" value="1"/>
</dbReference>
<reference evidence="6 7" key="1">
    <citation type="submission" date="2018-11" db="EMBL/GenBank/DDBJ databases">
        <title>Genomic Encyclopedia of Type Strains, Phase IV (KMG-IV): sequencing the most valuable type-strain genomes for metagenomic binning, comparative biology and taxonomic classification.</title>
        <authorList>
            <person name="Goeker M."/>
        </authorList>
    </citation>
    <scope>NUCLEOTIDE SEQUENCE [LARGE SCALE GENOMIC DNA]</scope>
    <source>
        <strain evidence="6 7">DSM 102936</strain>
    </source>
</reference>
<evidence type="ECO:0000256" key="1">
    <source>
        <dbReference type="ARBA" id="ARBA00022448"/>
    </source>
</evidence>
<evidence type="ECO:0000313" key="7">
    <source>
        <dbReference type="Proteomes" id="UP000282654"/>
    </source>
</evidence>
<keyword evidence="7" id="KW-1185">Reference proteome</keyword>
<dbReference type="InterPro" id="IPR050093">
    <property type="entry name" value="ABC_SmlMolc_Importer"/>
</dbReference>
<evidence type="ECO:0000259" key="5">
    <source>
        <dbReference type="PROSITE" id="PS50893"/>
    </source>
</evidence>
<evidence type="ECO:0000256" key="2">
    <source>
        <dbReference type="ARBA" id="ARBA00022741"/>
    </source>
</evidence>
<keyword evidence="2" id="KW-0547">Nucleotide-binding</keyword>
<dbReference type="GO" id="GO:0015418">
    <property type="term" value="F:ABC-type quaternary ammonium compound transporting activity"/>
    <property type="evidence" value="ECO:0007669"/>
    <property type="project" value="UniProtKB-EC"/>
</dbReference>
<organism evidence="6 7">
    <name type="scientific">Thermodesulfitimonas autotrophica</name>
    <dbReference type="NCBI Taxonomy" id="1894989"/>
    <lineage>
        <taxon>Bacteria</taxon>
        <taxon>Bacillati</taxon>
        <taxon>Bacillota</taxon>
        <taxon>Clostridia</taxon>
        <taxon>Thermoanaerobacterales</taxon>
        <taxon>Thermoanaerobacteraceae</taxon>
        <taxon>Thermodesulfitimonas</taxon>
    </lineage>
</organism>
<dbReference type="FunFam" id="3.40.50.300:FF:000425">
    <property type="entry name" value="Probable ABC transporter, ATP-binding subunit"/>
    <property type="match status" value="1"/>
</dbReference>
<dbReference type="InterPro" id="IPR003593">
    <property type="entry name" value="AAA+_ATPase"/>
</dbReference>
<proteinExistence type="predicted"/>
<dbReference type="SMART" id="SM00382">
    <property type="entry name" value="AAA"/>
    <property type="match status" value="1"/>
</dbReference>
<feature type="domain" description="ABC transporter" evidence="5">
    <location>
        <begin position="2"/>
        <end position="230"/>
    </location>
</feature>
<comment type="caution">
    <text evidence="6">The sequence shown here is derived from an EMBL/GenBank/DDBJ whole genome shotgun (WGS) entry which is preliminary data.</text>
</comment>
<keyword evidence="6" id="KW-0762">Sugar transport</keyword>
<dbReference type="PANTHER" id="PTHR42781:SF4">
    <property type="entry name" value="SPERMIDINE_PUTRESCINE IMPORT ATP-BINDING PROTEIN POTA"/>
    <property type="match status" value="1"/>
</dbReference>
<keyword evidence="3" id="KW-0067">ATP-binding</keyword>
<keyword evidence="1" id="KW-0813">Transport</keyword>
<dbReference type="GO" id="GO:0005524">
    <property type="term" value="F:ATP binding"/>
    <property type="evidence" value="ECO:0007669"/>
    <property type="project" value="UniProtKB-KW"/>
</dbReference>
<dbReference type="EMBL" id="RKRE01000001">
    <property type="protein sequence ID" value="RPF49431.1"/>
    <property type="molecule type" value="Genomic_DNA"/>
</dbReference>
<evidence type="ECO:0000313" key="6">
    <source>
        <dbReference type="EMBL" id="RPF49431.1"/>
    </source>
</evidence>
<dbReference type="SUPFAM" id="SSF52540">
    <property type="entry name" value="P-loop containing nucleoside triphosphate hydrolases"/>
    <property type="match status" value="1"/>
</dbReference>
<dbReference type="Gene3D" id="3.40.50.300">
    <property type="entry name" value="P-loop containing nucleotide triphosphate hydrolases"/>
    <property type="match status" value="1"/>
</dbReference>
<dbReference type="InterPro" id="IPR017871">
    <property type="entry name" value="ABC_transporter-like_CS"/>
</dbReference>
<dbReference type="PROSITE" id="PS50893">
    <property type="entry name" value="ABC_TRANSPORTER_2"/>
    <property type="match status" value="1"/>
</dbReference>
<dbReference type="EC" id="7.6.2.9" evidence="4"/>
<dbReference type="OrthoDB" id="9802264at2"/>
<dbReference type="PROSITE" id="PS00211">
    <property type="entry name" value="ABC_TRANSPORTER_1"/>
    <property type="match status" value="1"/>
</dbReference>
<gene>
    <name evidence="6" type="ORF">EDD75_0242</name>
</gene>
<dbReference type="Pfam" id="PF00005">
    <property type="entry name" value="ABC_tran"/>
    <property type="match status" value="1"/>
</dbReference>